<dbReference type="GO" id="GO:0005634">
    <property type="term" value="C:nucleus"/>
    <property type="evidence" value="ECO:0007669"/>
    <property type="project" value="UniProtKB-SubCell"/>
</dbReference>
<dbReference type="InterPro" id="IPR014756">
    <property type="entry name" value="Ig_E-set"/>
</dbReference>
<dbReference type="InterPro" id="IPR011539">
    <property type="entry name" value="RHD_DNA_bind_dom"/>
</dbReference>
<dbReference type="EMBL" id="HBUF01529759">
    <property type="protein sequence ID" value="CAG6751477.1"/>
    <property type="molecule type" value="Transcribed_RNA"/>
</dbReference>
<evidence type="ECO:0000256" key="19">
    <source>
        <dbReference type="ARBA" id="ARBA00072227"/>
    </source>
</evidence>
<evidence type="ECO:0000256" key="10">
    <source>
        <dbReference type="ARBA" id="ARBA00022843"/>
    </source>
</evidence>
<evidence type="ECO:0000256" key="20">
    <source>
        <dbReference type="ARBA" id="ARBA00080722"/>
    </source>
</evidence>
<evidence type="ECO:0000256" key="4">
    <source>
        <dbReference type="ARBA" id="ARBA00022454"/>
    </source>
</evidence>
<evidence type="ECO:0000256" key="14">
    <source>
        <dbReference type="ARBA" id="ARBA00023159"/>
    </source>
</evidence>
<evidence type="ECO:0000256" key="11">
    <source>
        <dbReference type="ARBA" id="ARBA00022990"/>
    </source>
</evidence>
<evidence type="ECO:0000256" key="6">
    <source>
        <dbReference type="ARBA" id="ARBA00022499"/>
    </source>
</evidence>
<keyword evidence="7" id="KW-0597">Phosphoprotein</keyword>
<dbReference type="InterPro" id="IPR013783">
    <property type="entry name" value="Ig-like_fold"/>
</dbReference>
<dbReference type="PRINTS" id="PR01789">
    <property type="entry name" value="NUCFACTORATC"/>
</dbReference>
<evidence type="ECO:0000256" key="5">
    <source>
        <dbReference type="ARBA" id="ARBA00022490"/>
    </source>
</evidence>
<proteinExistence type="predicted"/>
<comment type="function">
    <text evidence="17">Transcription factor involved, among others, in the transcriptional regulation of osmoprotective and inflammatory genes. Binds the DNA consensus sequence 5'-[ACT][AG]TGGAAA[CAT]A[TA][ATC][CA][ATG][GT][GAC][CG][CT]-3'. Mediates the transcriptional response to hypertonicity. Positively regulates the transcription of LCN2 and S100A4 genes; optimal transactivation of these genes requires the presence of DDX5/DDX17. Also involved in the DNA damage response by preventing formation of R-loops; R-loops are composed of a DNA:RNA hybrid and the associated non-template single-stranded DNA.</text>
</comment>
<protein>
    <recommendedName>
        <fullName evidence="19">Nuclear factor of activated T-cells 5</fullName>
    </recommendedName>
    <alternativeName>
        <fullName evidence="20">T-cell transcription factor NFAT5</fullName>
    </alternativeName>
</protein>
<dbReference type="GO" id="GO:0006974">
    <property type="term" value="P:DNA damage response"/>
    <property type="evidence" value="ECO:0007669"/>
    <property type="project" value="UniProtKB-KW"/>
</dbReference>
<reference evidence="22" key="1">
    <citation type="submission" date="2021-05" db="EMBL/GenBank/DDBJ databases">
        <authorList>
            <person name="Alioto T."/>
            <person name="Alioto T."/>
            <person name="Gomez Garrido J."/>
        </authorList>
    </citation>
    <scope>NUCLEOTIDE SEQUENCE</scope>
</reference>
<keyword evidence="15" id="KW-0804">Transcription</keyword>
<evidence type="ECO:0000256" key="2">
    <source>
        <dbReference type="ARBA" id="ARBA00004286"/>
    </source>
</evidence>
<evidence type="ECO:0000256" key="9">
    <source>
        <dbReference type="ARBA" id="ARBA00022765"/>
    </source>
</evidence>
<dbReference type="Pfam" id="PF00554">
    <property type="entry name" value="RHD_DNA_bind"/>
    <property type="match status" value="1"/>
</dbReference>
<evidence type="ECO:0000256" key="12">
    <source>
        <dbReference type="ARBA" id="ARBA00023015"/>
    </source>
</evidence>
<evidence type="ECO:0000256" key="7">
    <source>
        <dbReference type="ARBA" id="ARBA00022553"/>
    </source>
</evidence>
<accession>A0A8D8ZSU0</accession>
<dbReference type="GO" id="GO:0005667">
    <property type="term" value="C:transcription regulator complex"/>
    <property type="evidence" value="ECO:0007669"/>
    <property type="project" value="TreeGrafter"/>
</dbReference>
<keyword evidence="8" id="KW-0227">DNA damage</keyword>
<evidence type="ECO:0000313" key="22">
    <source>
        <dbReference type="EMBL" id="CAG6751477.1"/>
    </source>
</evidence>
<dbReference type="PANTHER" id="PTHR12533:SF7">
    <property type="entry name" value="NFAT NUCLEAR FACTOR, ISOFORM B"/>
    <property type="match status" value="1"/>
</dbReference>
<dbReference type="InterPro" id="IPR002909">
    <property type="entry name" value="IPT_dom"/>
</dbReference>
<dbReference type="GO" id="GO:0048468">
    <property type="term" value="P:cell development"/>
    <property type="evidence" value="ECO:0007669"/>
    <property type="project" value="UniProtKB-ARBA"/>
</dbReference>
<dbReference type="InterPro" id="IPR037059">
    <property type="entry name" value="RHD_DNA_bind_dom_sf"/>
</dbReference>
<dbReference type="InterPro" id="IPR032397">
    <property type="entry name" value="RHD_dimer"/>
</dbReference>
<name>A0A8D8ZSU0_9HEMI</name>
<keyword evidence="4" id="KW-0158">Chromosome</keyword>
<organism evidence="22">
    <name type="scientific">Cacopsylla melanoneura</name>
    <dbReference type="NCBI Taxonomy" id="428564"/>
    <lineage>
        <taxon>Eukaryota</taxon>
        <taxon>Metazoa</taxon>
        <taxon>Ecdysozoa</taxon>
        <taxon>Arthropoda</taxon>
        <taxon>Hexapoda</taxon>
        <taxon>Insecta</taxon>
        <taxon>Pterygota</taxon>
        <taxon>Neoptera</taxon>
        <taxon>Paraneoptera</taxon>
        <taxon>Hemiptera</taxon>
        <taxon>Sternorrhyncha</taxon>
        <taxon>Psylloidea</taxon>
        <taxon>Psyllidae</taxon>
        <taxon>Psyllinae</taxon>
        <taxon>Cacopsylla</taxon>
    </lineage>
</organism>
<dbReference type="InterPro" id="IPR008366">
    <property type="entry name" value="NFAT"/>
</dbReference>
<keyword evidence="12" id="KW-0805">Transcription regulation</keyword>
<keyword evidence="16" id="KW-0539">Nucleus</keyword>
<dbReference type="PANTHER" id="PTHR12533">
    <property type="entry name" value="NFAT"/>
    <property type="match status" value="1"/>
</dbReference>
<evidence type="ECO:0000256" key="13">
    <source>
        <dbReference type="ARBA" id="ARBA00023125"/>
    </source>
</evidence>
<dbReference type="SUPFAM" id="SSF81296">
    <property type="entry name" value="E set domains"/>
    <property type="match status" value="1"/>
</dbReference>
<evidence type="ECO:0000256" key="1">
    <source>
        <dbReference type="ARBA" id="ARBA00004123"/>
    </source>
</evidence>
<dbReference type="Gene3D" id="2.60.40.340">
    <property type="entry name" value="Rel homology domain (RHD), DNA-binding domain"/>
    <property type="match status" value="1"/>
</dbReference>
<dbReference type="GO" id="GO:1902531">
    <property type="term" value="P:regulation of intracellular signal transduction"/>
    <property type="evidence" value="ECO:0007669"/>
    <property type="project" value="UniProtKB-ARBA"/>
</dbReference>
<dbReference type="GO" id="GO:0000978">
    <property type="term" value="F:RNA polymerase II cis-regulatory region sequence-specific DNA binding"/>
    <property type="evidence" value="ECO:0007669"/>
    <property type="project" value="TreeGrafter"/>
</dbReference>
<comment type="subcellular location">
    <subcellularLocation>
        <location evidence="2">Chromosome</location>
    </subcellularLocation>
    <subcellularLocation>
        <location evidence="3">Cytoplasm</location>
    </subcellularLocation>
    <subcellularLocation>
        <location evidence="1">Nucleus</location>
    </subcellularLocation>
</comment>
<dbReference type="GO" id="GO:0010467">
    <property type="term" value="P:gene expression"/>
    <property type="evidence" value="ECO:0007669"/>
    <property type="project" value="UniProtKB-ARBA"/>
</dbReference>
<dbReference type="GO" id="GO:0045944">
    <property type="term" value="P:positive regulation of transcription by RNA polymerase II"/>
    <property type="evidence" value="ECO:0007669"/>
    <property type="project" value="UniProtKB-ARBA"/>
</dbReference>
<dbReference type="SUPFAM" id="SSF49417">
    <property type="entry name" value="p53-like transcription factors"/>
    <property type="match status" value="1"/>
</dbReference>
<keyword evidence="13" id="KW-0238">DNA-binding</keyword>
<evidence type="ECO:0000256" key="17">
    <source>
        <dbReference type="ARBA" id="ARBA00055141"/>
    </source>
</evidence>
<dbReference type="GO" id="GO:0000981">
    <property type="term" value="F:DNA-binding transcription factor activity, RNA polymerase II-specific"/>
    <property type="evidence" value="ECO:0007669"/>
    <property type="project" value="TreeGrafter"/>
</dbReference>
<keyword evidence="10" id="KW-0832">Ubl conjugation</keyword>
<evidence type="ECO:0000256" key="16">
    <source>
        <dbReference type="ARBA" id="ARBA00023242"/>
    </source>
</evidence>
<dbReference type="Gene3D" id="2.60.40.10">
    <property type="entry name" value="Immunoglobulins"/>
    <property type="match status" value="1"/>
</dbReference>
<dbReference type="Pfam" id="PF16179">
    <property type="entry name" value="RHD_dimer"/>
    <property type="match status" value="1"/>
</dbReference>
<dbReference type="InterPro" id="IPR008967">
    <property type="entry name" value="p53-like_TF_DNA-bd_sf"/>
</dbReference>
<evidence type="ECO:0000256" key="8">
    <source>
        <dbReference type="ARBA" id="ARBA00022763"/>
    </source>
</evidence>
<keyword evidence="9" id="KW-0013">ADP-ribosylation</keyword>
<evidence type="ECO:0000256" key="18">
    <source>
        <dbReference type="ARBA" id="ARBA00065799"/>
    </source>
</evidence>
<keyword evidence="11" id="KW-0007">Acetylation</keyword>
<evidence type="ECO:0000259" key="21">
    <source>
        <dbReference type="PROSITE" id="PS50254"/>
    </source>
</evidence>
<keyword evidence="5" id="KW-0963">Cytoplasm</keyword>
<dbReference type="FunFam" id="2.60.40.340:FF:000002">
    <property type="entry name" value="Nuclear factor of activated T-cells 5, tonicity-responsive"/>
    <property type="match status" value="1"/>
</dbReference>
<dbReference type="PROSITE" id="PS50254">
    <property type="entry name" value="REL_2"/>
    <property type="match status" value="1"/>
</dbReference>
<keyword evidence="6" id="KW-1017">Isopeptide bond</keyword>
<keyword evidence="14" id="KW-0010">Activator</keyword>
<evidence type="ECO:0000256" key="3">
    <source>
        <dbReference type="ARBA" id="ARBA00004496"/>
    </source>
</evidence>
<dbReference type="AlphaFoldDB" id="A0A8D8ZSU0"/>
<dbReference type="GO" id="GO:0048731">
    <property type="term" value="P:system development"/>
    <property type="evidence" value="ECO:0007669"/>
    <property type="project" value="UniProtKB-ARBA"/>
</dbReference>
<dbReference type="FunFam" id="2.60.40.10:FF:000174">
    <property type="entry name" value="Nuclear factor of activated T-cells 5, tonicity-responsive"/>
    <property type="match status" value="1"/>
</dbReference>
<feature type="domain" description="RHD" evidence="21">
    <location>
        <begin position="202"/>
        <end position="367"/>
    </location>
</feature>
<dbReference type="SMART" id="SM00429">
    <property type="entry name" value="IPT"/>
    <property type="match status" value="1"/>
</dbReference>
<dbReference type="GO" id="GO:0005737">
    <property type="term" value="C:cytoplasm"/>
    <property type="evidence" value="ECO:0007669"/>
    <property type="project" value="UniProtKB-SubCell"/>
</dbReference>
<comment type="subunit">
    <text evidence="18">Homodimer when bound to DNA, completely encircles its DNA target. Interacts with CIDEC; this interaction is direct and retains NFAT5 in the cytoplasm. Does not bind with Fos and Jun transcription factors. Interacts with DDX5 and DDX17; this interaction leads to DDX5/DDX17 recruitment to LNC2 and S100A4 promoters and NFAT5-mediated DDX5/DDX17-enhanced transactivation.</text>
</comment>
<sequence>MKMLLKYSAASKKIRGNNNGKLCRNSSGVARGVGPMSALQRHRKVLNRTRVVAKREIPRPQHDPCDNSNDSGLGFDHHPVESQLGTLSHFNFPNQQPHKSCWAEEPPDLKRRRPCDVTTSCDSDNANADFTFPLNPPAPLCSSSVPASSTTVPRSLSYSVVGGGGGGVNGRAGGRRTYGKRLNNIAHSTHMCSSVRDPKVYLEIVCQPEQQHRARYQTEGSRGAVKDRSGNGFPVVKLCGYMGQATLEVFIGTDQGKIAPHMFYQACRVAGKNSTPCLEKKQDGTVIIDIEFEPGKEMAVTCDCVGILKERNVDVEQRFPDESTARSKKKSTRCRMVFRTTITNLVTGETEMLQVASQPIVCTQPPGVPEICKKNISSCPVSGGEELWIFGKNFLKDTKVMFQRLVGEHCLWEQSVVPDKEFLQQIHLVCKVPPYEHQDIKEPVTVSVKVVSSNRHSEPQAFVYTPGTSHLWPTLSTTIKTEHLSPPCLMPPPTMVSVNPHYISTGGKQIETAPLSKAQNLDAIVNSAADAHILSSPTPTDSTNTQLLPQVTSLLTESSSQQQQIESQVRSLLTEPAISTEQEQQQLVCQVSSLLDEAANTQQQMVSQVSSLVIEAANNQQQHLVSEVNSLLTEAANTQQQQQLRTLLNESCTEEEQQQLESLIEPCTQEQIHNMITKPNEHLVLQQELTYPPTSTTACEQQQQQQQLFEQINLQLQVQSQIQNMNESAAQQMLHNMTEASPPQLLQSMSESNPQQLMQNLNVTSPQQIMQTLSESTSPQQLMQNIAESNSQHLMQTLSESYNAAVNPYL</sequence>
<dbReference type="GO" id="GO:0005694">
    <property type="term" value="C:chromosome"/>
    <property type="evidence" value="ECO:0007669"/>
    <property type="project" value="UniProtKB-SubCell"/>
</dbReference>
<evidence type="ECO:0000256" key="15">
    <source>
        <dbReference type="ARBA" id="ARBA00023163"/>
    </source>
</evidence>